<reference evidence="1 3" key="1">
    <citation type="submission" date="2023-07" db="EMBL/GenBank/DDBJ databases">
        <title>Sorghum-associated microbial communities from plants grown in Nebraska, USA.</title>
        <authorList>
            <person name="Schachtman D."/>
        </authorList>
    </citation>
    <scope>NUCLEOTIDE SEQUENCE</scope>
    <source>
        <strain evidence="1">DS1006</strain>
        <strain evidence="2 3">DS1016</strain>
    </source>
</reference>
<dbReference type="InterPro" id="IPR016181">
    <property type="entry name" value="Acyl_CoA_acyltransferase"/>
</dbReference>
<comment type="caution">
    <text evidence="1">The sequence shown here is derived from an EMBL/GenBank/DDBJ whole genome shotgun (WGS) entry which is preliminary data.</text>
</comment>
<gene>
    <name evidence="1" type="ORF">J2S90_001575</name>
    <name evidence="2" type="ORF">J2S93_002378</name>
</gene>
<dbReference type="SUPFAM" id="SSF55729">
    <property type="entry name" value="Acyl-CoA N-acyltransferases (Nat)"/>
    <property type="match status" value="1"/>
</dbReference>
<keyword evidence="3" id="KW-1185">Reference proteome</keyword>
<accession>A0AAW8DEB1</accession>
<evidence type="ECO:0000313" key="4">
    <source>
        <dbReference type="Proteomes" id="UP001242995"/>
    </source>
</evidence>
<evidence type="ECO:0000313" key="2">
    <source>
        <dbReference type="EMBL" id="MDQ0180951.1"/>
    </source>
</evidence>
<dbReference type="RefSeq" id="WP_306960425.1">
    <property type="nucleotide sequence ID" value="NZ_JAUSRG010000003.1"/>
</dbReference>
<protein>
    <recommendedName>
        <fullName evidence="5">Acetyltransferase</fullName>
    </recommendedName>
</protein>
<evidence type="ECO:0000313" key="3">
    <source>
        <dbReference type="Proteomes" id="UP001230951"/>
    </source>
</evidence>
<name>A0AAW8DEB1_9MICC</name>
<dbReference type="EMBL" id="JAUSRG010000003">
    <property type="protein sequence ID" value="MDP9904620.1"/>
    <property type="molecule type" value="Genomic_DNA"/>
</dbReference>
<dbReference type="Proteomes" id="UP001230951">
    <property type="component" value="Unassembled WGS sequence"/>
</dbReference>
<dbReference type="EMBL" id="JAUSTF010000004">
    <property type="protein sequence ID" value="MDQ0180951.1"/>
    <property type="molecule type" value="Genomic_DNA"/>
</dbReference>
<evidence type="ECO:0008006" key="5">
    <source>
        <dbReference type="Google" id="ProtNLM"/>
    </source>
</evidence>
<sequence length="89" mass="10434">MIHIERDDPARWADHRLLSEHRADTFVISPAESVHALAHRDYERICLETGTDEFFAPARHLYARNGFTECPPFADYTPDPNSVFMERRF</sequence>
<dbReference type="AlphaFoldDB" id="A0AAW8DEB1"/>
<dbReference type="Gene3D" id="3.40.630.30">
    <property type="match status" value="1"/>
</dbReference>
<proteinExistence type="predicted"/>
<evidence type="ECO:0000313" key="1">
    <source>
        <dbReference type="EMBL" id="MDP9904620.1"/>
    </source>
</evidence>
<organism evidence="1 4">
    <name type="scientific">Arthrobacter bambusae</name>
    <dbReference type="NCBI Taxonomy" id="1338426"/>
    <lineage>
        <taxon>Bacteria</taxon>
        <taxon>Bacillati</taxon>
        <taxon>Actinomycetota</taxon>
        <taxon>Actinomycetes</taxon>
        <taxon>Micrococcales</taxon>
        <taxon>Micrococcaceae</taxon>
        <taxon>Arthrobacter</taxon>
    </lineage>
</organism>
<dbReference type="Proteomes" id="UP001242995">
    <property type="component" value="Unassembled WGS sequence"/>
</dbReference>